<dbReference type="PANTHER" id="PTHR11406">
    <property type="entry name" value="PHOSPHOGLYCERATE KINASE"/>
    <property type="match status" value="1"/>
</dbReference>
<dbReference type="SMART" id="SM00705">
    <property type="entry name" value="THEG"/>
    <property type="match status" value="3"/>
</dbReference>
<dbReference type="Gene3D" id="3.40.50.1260">
    <property type="entry name" value="Phosphoglycerate kinase, N-terminal domain"/>
    <property type="match status" value="8"/>
</dbReference>
<evidence type="ECO:0000256" key="11">
    <source>
        <dbReference type="ARBA" id="ARBA00023152"/>
    </source>
</evidence>
<dbReference type="GO" id="GO:0046872">
    <property type="term" value="F:metal ion binding"/>
    <property type="evidence" value="ECO:0007669"/>
    <property type="project" value="UniProtKB-KW"/>
</dbReference>
<dbReference type="GO" id="GO:0043531">
    <property type="term" value="F:ADP binding"/>
    <property type="evidence" value="ECO:0007669"/>
    <property type="project" value="TreeGrafter"/>
</dbReference>
<comment type="similarity">
    <text evidence="3 12">Belongs to the phosphoglycerate kinase family.</text>
</comment>
<evidence type="ECO:0000256" key="6">
    <source>
        <dbReference type="ARBA" id="ARBA00022723"/>
    </source>
</evidence>
<evidence type="ECO:0000256" key="7">
    <source>
        <dbReference type="ARBA" id="ARBA00022741"/>
    </source>
</evidence>
<keyword evidence="10" id="KW-0460">Magnesium</keyword>
<dbReference type="PRINTS" id="PR00477">
    <property type="entry name" value="PHGLYCKINASE"/>
</dbReference>
<dbReference type="SUPFAM" id="SSF53748">
    <property type="entry name" value="Phosphoglycerate kinase"/>
    <property type="match status" value="3"/>
</dbReference>
<evidence type="ECO:0000256" key="1">
    <source>
        <dbReference type="ARBA" id="ARBA00001946"/>
    </source>
</evidence>
<dbReference type="Pfam" id="PF00162">
    <property type="entry name" value="PGK"/>
    <property type="match status" value="4"/>
</dbReference>
<feature type="region of interest" description="Disordered" evidence="14">
    <location>
        <begin position="138"/>
        <end position="169"/>
    </location>
</feature>
<keyword evidence="11" id="KW-0324">Glycolysis</keyword>
<dbReference type="InterPro" id="IPR015824">
    <property type="entry name" value="Phosphoglycerate_kinase_N"/>
</dbReference>
<feature type="compositionally biased region" description="Acidic residues" evidence="14">
    <location>
        <begin position="1817"/>
        <end position="1827"/>
    </location>
</feature>
<comment type="catalytic activity">
    <reaction evidence="12">
        <text>(2R)-3-phosphoglycerate + ATP = (2R)-3-phospho-glyceroyl phosphate + ADP</text>
        <dbReference type="Rhea" id="RHEA:14801"/>
        <dbReference type="ChEBI" id="CHEBI:30616"/>
        <dbReference type="ChEBI" id="CHEBI:57604"/>
        <dbReference type="ChEBI" id="CHEBI:58272"/>
        <dbReference type="ChEBI" id="CHEBI:456216"/>
        <dbReference type="EC" id="2.7.2.3"/>
    </reaction>
</comment>
<dbReference type="GO" id="GO:0005829">
    <property type="term" value="C:cytosol"/>
    <property type="evidence" value="ECO:0007669"/>
    <property type="project" value="TreeGrafter"/>
</dbReference>
<dbReference type="PANTHER" id="PTHR11406:SF0">
    <property type="entry name" value="PHOSPHOGLYCERATE KINASE"/>
    <property type="match status" value="1"/>
</dbReference>
<dbReference type="Pfam" id="PF14912">
    <property type="entry name" value="THEG"/>
    <property type="match status" value="2"/>
</dbReference>
<dbReference type="InterPro" id="IPR006623">
    <property type="entry name" value="THEG"/>
</dbReference>
<keyword evidence="6" id="KW-0479">Metal-binding</keyword>
<comment type="pathway">
    <text evidence="2 12">Carbohydrate degradation; glycolysis; pyruvate from D-glyceraldehyde 3-phosphate: step 2/5.</text>
</comment>
<dbReference type="InterPro" id="IPR036043">
    <property type="entry name" value="Phosphoglycerate_kinase_sf"/>
</dbReference>
<comment type="cofactor">
    <cofactor evidence="1">
        <name>Mg(2+)</name>
        <dbReference type="ChEBI" id="CHEBI:18420"/>
    </cofactor>
</comment>
<keyword evidence="9" id="KW-0067">ATP-binding</keyword>
<evidence type="ECO:0000256" key="14">
    <source>
        <dbReference type="SAM" id="MobiDB-lite"/>
    </source>
</evidence>
<proteinExistence type="inferred from homology"/>
<organism evidence="15 16">
    <name type="scientific">Lymnaea stagnalis</name>
    <name type="common">Great pond snail</name>
    <name type="synonym">Helix stagnalis</name>
    <dbReference type="NCBI Taxonomy" id="6523"/>
    <lineage>
        <taxon>Eukaryota</taxon>
        <taxon>Metazoa</taxon>
        <taxon>Spiralia</taxon>
        <taxon>Lophotrochozoa</taxon>
        <taxon>Mollusca</taxon>
        <taxon>Gastropoda</taxon>
        <taxon>Heterobranchia</taxon>
        <taxon>Euthyneura</taxon>
        <taxon>Panpulmonata</taxon>
        <taxon>Hygrophila</taxon>
        <taxon>Lymnaeoidea</taxon>
        <taxon>Lymnaeidae</taxon>
        <taxon>Lymnaea</taxon>
    </lineage>
</organism>
<protein>
    <recommendedName>
        <fullName evidence="4 12">Phosphoglycerate kinase</fullName>
        <ecNumber evidence="4 12">2.7.2.3</ecNumber>
    </recommendedName>
</protein>
<accession>A0AAV2HH17</accession>
<keyword evidence="16" id="KW-1185">Reference proteome</keyword>
<sequence length="1924" mass="213812">MNSGNSAYNPISSFTTSCSYAPSYSSSMLGTSAPNAHSVHVPNSSRSYIDELRAFDIRDYLPCPKDKLDIKLNFSYTDDLKPYLAKEPAYSIKYDSQFSPKTFQPAGNFSTGESYFKEANREPPKMYIPKTFIPGLVRDKVEEPKKPTKKAEAKPSTKTKPSAVDPDHNNNFFKDYRGKFGGVPERWANTNVYNRIEELAKPKRLPCEYRDNRRSVYWITRRPPPKDECCNHTHFETSDRLDELAVPKVVCGEFCGNRYVQASHGLTLRSCIDPRTVDWCRLAVPKRKYPPNGLPIQPVKRSALKALATKRLCKLSEPKRVINSDKYYLWLWKKKPDNMIMLKKVRRRSIDKCDLTNIRVMLRCQLTCSPKEDACEKLKAIIPTIKFALEHGAQSVVVIAACGEPKDHFDEECSFQLLTEQFEALLEHPVIYLEDCVGYQARSLCEDPEPGSVFLLENLCFHPEEVGKYIDKDGKEVICKPEAVQAFCSTLFGLGDIYVVDNISELVNMTNTTVGVKDQEKAYGFIVKSELDYYNRFIIKPKPPMLAIVGGKFYEKTKLLRNLMGKANEIILGGELAMIFLKAIKKIDIGNIRCTTKMLKKALKLHSRAKDTKTVLYLPSDVVVRNIKTGEYFTVLTREDIDEDYEVVDIGPFTRGCYENVVAGAQTIVWCGKMGDLSDGTSVIASAFAQATQRGAATYIADDVTKEVFFVDHTDADVTHPTANGDVTTMLLNGSLPKGLSVLNKYRKKIKKRMPLPVIPSGKPTSYEIPGMMIDNGGRLLCINDVPLEDKRILIRVDFDVPSNKANNIANDYRIRMTIPTIKYALRSRAKAVIIMAHYGAPRGKKVTEMTLKPICDALASLLGQTVLFLPETVGKSVDTALSQMHPGSVVMLENLRFNMGEEGFGEVKSGILRTVENVKATPENLAQFCENLSNIGDVYVNDAFACLHQDHSSLIGYYGNPRVCGFLVKNELKYMAKVFNNLKRKFLVIFGGRASRDKLLLLLDLMKEADNIIIAGELASLFLKLDLGMSIGKYSFDSRTEDIARAVIELAPYYKCKLHYPVDLWIANTEDSSNAKLHSITKPIPEGMSVVDVGDLSASMFTRIVRKSNIILWVGAIGLAHMEQFSKATRIVLDAIKDVTSDPEKEVISIVCGRSSSESVHKYSPTLEGITHLSTGGITVLKLLTERKLTALDYLSCKPLTKPPNVLTPDSGEFAEQRVLIKADLDLPIEDGQVKDTFPLRHLVPLIKYLQRKGARAITLMGYRGDPKGKVNEEFSLLPLKEALESVLDQPVVFIPDGVSDIADVTIRSQETGRVLLLENTRFHPEEEGIKDAPEKYNLKIKVSYDGMNEFRNKLTSLGDVFINESFESLYQTHSSVVGLKHKTRFAGPTLKKDITRYIELKNTMERPLLAIFGGDEVHQHMKSIMKLLDVVNDLIVCGNVAFSFLAYEDGTKLGQSPVDKAAMELIPKILKKARYNGVTIHLPTDFVVAESLKYIPPESEPEDQDEDAPPPPQLPRTEVVTVAQGIPKTQTAFDIGPATIQNFSQVIGQAKTIVYVGDAGAYEHEPFGVGTKAILATIQAATINGAVAVAVGMKTVVCINKLNALEAFMSYSTGVQTFVDILCNRSLPGLAVLSQAHEKKLKKLRIDQMDLKGKRVLLRLDLFVPTVEGVVLDTDKLEEAAPTIKFALKAGAKSVVLLGHRGEPNGFKNHYLKMAPLVVEFNQILELKVTLIDRPCSFKARAILADPTPGTVFLMENLKFYPAEYGRDAEVAAAPPGRREDITISETITEQPPPPPPAEKSEKSSEQQELTTVPENEDEEPDIDDNTVMSLSDGDGGRSIDAAMFQTMAPKTVAQFKLEIGTCGDVFINDDVTDVEEALTSFEGFGLEEKGIGLQMIRFMQDADDTVYLAPGLVHLSPAPAT</sequence>
<evidence type="ECO:0000313" key="15">
    <source>
        <dbReference type="EMBL" id="CAL1533237.1"/>
    </source>
</evidence>
<dbReference type="EMBL" id="CAXITT010000138">
    <property type="protein sequence ID" value="CAL1533237.1"/>
    <property type="molecule type" value="Genomic_DNA"/>
</dbReference>
<dbReference type="Proteomes" id="UP001497497">
    <property type="component" value="Unassembled WGS sequence"/>
</dbReference>
<keyword evidence="8 12" id="KW-0418">Kinase</keyword>
<dbReference type="GO" id="GO:0005524">
    <property type="term" value="F:ATP binding"/>
    <property type="evidence" value="ECO:0007669"/>
    <property type="project" value="UniProtKB-KW"/>
</dbReference>
<evidence type="ECO:0000256" key="4">
    <source>
        <dbReference type="ARBA" id="ARBA00013061"/>
    </source>
</evidence>
<evidence type="ECO:0000256" key="10">
    <source>
        <dbReference type="ARBA" id="ARBA00022842"/>
    </source>
</evidence>
<comment type="subunit">
    <text evidence="13">Monomer.</text>
</comment>
<keyword evidence="7" id="KW-0547">Nucleotide-binding</keyword>
<evidence type="ECO:0000256" key="5">
    <source>
        <dbReference type="ARBA" id="ARBA00022679"/>
    </source>
</evidence>
<gene>
    <name evidence="15" type="ORF">GSLYS_00007255001</name>
</gene>
<evidence type="ECO:0000256" key="12">
    <source>
        <dbReference type="RuleBase" id="RU000532"/>
    </source>
</evidence>
<keyword evidence="5 12" id="KW-0808">Transferase</keyword>
<comment type="caution">
    <text evidence="15">The sequence shown here is derived from an EMBL/GenBank/DDBJ whole genome shotgun (WGS) entry which is preliminary data.</text>
</comment>
<dbReference type="GO" id="GO:0006096">
    <property type="term" value="P:glycolytic process"/>
    <property type="evidence" value="ECO:0007669"/>
    <property type="project" value="UniProtKB-KW"/>
</dbReference>
<evidence type="ECO:0000313" key="16">
    <source>
        <dbReference type="Proteomes" id="UP001497497"/>
    </source>
</evidence>
<name>A0AAV2HH17_LYMST</name>
<dbReference type="GO" id="GO:0006094">
    <property type="term" value="P:gluconeogenesis"/>
    <property type="evidence" value="ECO:0007669"/>
    <property type="project" value="TreeGrafter"/>
</dbReference>
<feature type="compositionally biased region" description="Basic and acidic residues" evidence="14">
    <location>
        <begin position="138"/>
        <end position="155"/>
    </location>
</feature>
<evidence type="ECO:0000256" key="13">
    <source>
        <dbReference type="RuleBase" id="RU000696"/>
    </source>
</evidence>
<evidence type="ECO:0000256" key="8">
    <source>
        <dbReference type="ARBA" id="ARBA00022777"/>
    </source>
</evidence>
<dbReference type="GO" id="GO:0004618">
    <property type="term" value="F:phosphoglycerate kinase activity"/>
    <property type="evidence" value="ECO:0007669"/>
    <property type="project" value="UniProtKB-EC"/>
</dbReference>
<dbReference type="InterPro" id="IPR001576">
    <property type="entry name" value="Phosphoglycerate_kinase"/>
</dbReference>
<evidence type="ECO:0000256" key="2">
    <source>
        <dbReference type="ARBA" id="ARBA00004838"/>
    </source>
</evidence>
<dbReference type="FunFam" id="3.40.50.1260:FF:000031">
    <property type="entry name" value="Phosphoglycerate kinase 1"/>
    <property type="match status" value="1"/>
</dbReference>
<reference evidence="15 16" key="1">
    <citation type="submission" date="2024-04" db="EMBL/GenBank/DDBJ databases">
        <authorList>
            <consortium name="Genoscope - CEA"/>
            <person name="William W."/>
        </authorList>
    </citation>
    <scope>NUCLEOTIDE SEQUENCE [LARGE SCALE GENOMIC DNA]</scope>
</reference>
<feature type="region of interest" description="Disordered" evidence="14">
    <location>
        <begin position="1787"/>
        <end position="1837"/>
    </location>
</feature>
<evidence type="ECO:0000256" key="3">
    <source>
        <dbReference type="ARBA" id="ARBA00008982"/>
    </source>
</evidence>
<dbReference type="EC" id="2.7.2.3" evidence="4 12"/>
<evidence type="ECO:0000256" key="9">
    <source>
        <dbReference type="ARBA" id="ARBA00022840"/>
    </source>
</evidence>